<dbReference type="OrthoDB" id="2062742at2"/>
<feature type="transmembrane region" description="Helical" evidence="1">
    <location>
        <begin position="728"/>
        <end position="749"/>
    </location>
</feature>
<feature type="transmembrane region" description="Helical" evidence="1">
    <location>
        <begin position="327"/>
        <end position="345"/>
    </location>
</feature>
<feature type="transmembrane region" description="Helical" evidence="1">
    <location>
        <begin position="543"/>
        <end position="563"/>
    </location>
</feature>
<organism evidence="2 3">
    <name type="scientific">Bifidobacterium xylocopae</name>
    <dbReference type="NCBI Taxonomy" id="2493119"/>
    <lineage>
        <taxon>Bacteria</taxon>
        <taxon>Bacillati</taxon>
        <taxon>Actinomycetota</taxon>
        <taxon>Actinomycetes</taxon>
        <taxon>Bifidobacteriales</taxon>
        <taxon>Bifidobacteriaceae</taxon>
        <taxon>Bifidobacterium</taxon>
    </lineage>
</organism>
<feature type="transmembrane region" description="Helical" evidence="1">
    <location>
        <begin position="194"/>
        <end position="213"/>
    </location>
</feature>
<dbReference type="Proteomes" id="UP000252345">
    <property type="component" value="Unassembled WGS sequence"/>
</dbReference>
<feature type="transmembrane region" description="Helical" evidence="1">
    <location>
        <begin position="357"/>
        <end position="379"/>
    </location>
</feature>
<keyword evidence="1" id="KW-0472">Membrane</keyword>
<feature type="transmembrane region" description="Helical" evidence="1">
    <location>
        <begin position="692"/>
        <end position="708"/>
    </location>
</feature>
<feature type="transmembrane region" description="Helical" evidence="1">
    <location>
        <begin position="417"/>
        <end position="438"/>
    </location>
</feature>
<keyword evidence="3" id="KW-1185">Reference proteome</keyword>
<proteinExistence type="predicted"/>
<feature type="transmembrane region" description="Helical" evidence="1">
    <location>
        <begin position="391"/>
        <end position="411"/>
    </location>
</feature>
<dbReference type="RefSeq" id="WP_113852622.1">
    <property type="nucleotide sequence ID" value="NZ_PDCH01000001.1"/>
</dbReference>
<keyword evidence="1" id="KW-1133">Transmembrane helix</keyword>
<feature type="transmembrane region" description="Helical" evidence="1">
    <location>
        <begin position="664"/>
        <end position="686"/>
    </location>
</feature>
<accession>A0A366KE27</accession>
<keyword evidence="1" id="KW-0812">Transmembrane</keyword>
<gene>
    <name evidence="2" type="ORF">CRD59_00370</name>
</gene>
<feature type="transmembrane region" description="Helical" evidence="1">
    <location>
        <begin position="20"/>
        <end position="38"/>
    </location>
</feature>
<reference evidence="2 3" key="1">
    <citation type="submission" date="2017-10" db="EMBL/GenBank/DDBJ databases">
        <title>Bifidobacterium xylocopum sp. nov. and Bifidobacterium aemilianum sp. nov., from the carpenter bee (Xylocopa violacea) digestive tract.</title>
        <authorList>
            <person name="Alberoni D."/>
            <person name="Baffoni L."/>
            <person name="Di Gioia D."/>
            <person name="Gaggia F."/>
            <person name="Biavati B."/>
        </authorList>
    </citation>
    <scope>NUCLEOTIDE SEQUENCE [LARGE SCALE GENOMIC DNA]</scope>
    <source>
        <strain evidence="2 3">XV2</strain>
    </source>
</reference>
<feature type="transmembrane region" description="Helical" evidence="1">
    <location>
        <begin position="633"/>
        <end position="652"/>
    </location>
</feature>
<evidence type="ECO:0008006" key="4">
    <source>
        <dbReference type="Google" id="ProtNLM"/>
    </source>
</evidence>
<evidence type="ECO:0000256" key="1">
    <source>
        <dbReference type="SAM" id="Phobius"/>
    </source>
</evidence>
<name>A0A366KE27_9BIFI</name>
<comment type="caution">
    <text evidence="2">The sequence shown here is derived from an EMBL/GenBank/DDBJ whole genome shotgun (WGS) entry which is preliminary data.</text>
</comment>
<evidence type="ECO:0000313" key="3">
    <source>
        <dbReference type="Proteomes" id="UP000252345"/>
    </source>
</evidence>
<dbReference type="EMBL" id="PDCH01000001">
    <property type="protein sequence ID" value="RBP99960.1"/>
    <property type="molecule type" value="Genomic_DNA"/>
</dbReference>
<sequence length="765" mass="83346">MLTAIPRLTRRLSSAARHRSIWIALCLILLLECCLFNLPHWRSLASSGAPANQQSSSRLGPGLERLDDGSLLVRDPTQAWVEAKADGRPLAYVQAGQSKLSLDTTGRQIPDEARHRVRRVHVRLELRGVGSRAWTPAGTSLVSPTIPASTYLRNRSGLRSPDRVRLWISEEARSVVRLDALTLNPRIPFRINPVRLGVMALLATLIIALLPGSRLWRVRLDTASLGQRLAFWLAMLPMWAWALWKAADQISGFVPGAFDSPGAYTYDFNQYGHLADAFLAGHPWLDLPVPDGLAKAPNPYSIAVREHLLASGESPIYWDYAFHNGHWYSYFGPLPALLLFLPYRALTSVFTPGGLMLPTPAAAALLVAGFTVTGCLLLVRLLRRYVPRASLGACLFALLTLSTGSQAAYLFCRANFYTIPFDASLLLATLGLWLWLGARRIRLEDGRSRPWLAEDVDGSLPALSNPQVYLSLPRLAGGSLAIAATLGCRQTFIASGLLAFPIFAEEIKAIWVGWRRAAARTPLRAASGPRPPSAPALSPARSAAVLAAALGPVALVAAPLWAYNSWRFGSALDFGNTYQLTVVDLNHYRPPLRNLPCLVGYYLLQPPVGSDAFPYVQRFPGALPVWQYAEPGIGGLFALAPVLPLGLAMLTCRRVRRPLKTARALPLLASMLALAALLLVFTAYIGGLDTRYLLDCSWILALAAALPLSRGLGAWDEPAGRAVRGVRLLLLAALLVGLLTCALLCVIELRSQPVVFHLQAWFSAL</sequence>
<evidence type="ECO:0000313" key="2">
    <source>
        <dbReference type="EMBL" id="RBP99960.1"/>
    </source>
</evidence>
<protein>
    <recommendedName>
        <fullName evidence="4">Glycosyltransferase</fullName>
    </recommendedName>
</protein>
<dbReference type="AlphaFoldDB" id="A0A366KE27"/>